<sequence>MKKTKELTELTLEELQERKKKITALTIGLACVLLVACSILGYLAISKGTPSLVVVMLACLTTMLPGLILLLQVNREIESRH</sequence>
<dbReference type="EMBL" id="BNAF01000001">
    <property type="protein sequence ID" value="GHE23375.1"/>
    <property type="molecule type" value="Genomic_DNA"/>
</dbReference>
<feature type="transmembrane region" description="Helical" evidence="1">
    <location>
        <begin position="51"/>
        <end position="71"/>
    </location>
</feature>
<keyword evidence="3" id="KW-1185">Reference proteome</keyword>
<gene>
    <name evidence="2" type="ORF">GCM10017764_03430</name>
</gene>
<keyword evidence="1" id="KW-0812">Transmembrane</keyword>
<evidence type="ECO:0000256" key="1">
    <source>
        <dbReference type="SAM" id="Phobius"/>
    </source>
</evidence>
<accession>A0ABQ3HT32</accession>
<keyword evidence="1" id="KW-1133">Transmembrane helix</keyword>
<dbReference type="Proteomes" id="UP000620550">
    <property type="component" value="Unassembled WGS sequence"/>
</dbReference>
<dbReference type="RefSeq" id="WP_189624863.1">
    <property type="nucleotide sequence ID" value="NZ_BNAF01000001.1"/>
</dbReference>
<evidence type="ECO:0008006" key="4">
    <source>
        <dbReference type="Google" id="ProtNLM"/>
    </source>
</evidence>
<evidence type="ECO:0000313" key="2">
    <source>
        <dbReference type="EMBL" id="GHE23375.1"/>
    </source>
</evidence>
<name>A0ABQ3HT32_9SPHI</name>
<feature type="transmembrane region" description="Helical" evidence="1">
    <location>
        <begin position="21"/>
        <end position="45"/>
    </location>
</feature>
<comment type="caution">
    <text evidence="2">The sequence shown here is derived from an EMBL/GenBank/DDBJ whole genome shotgun (WGS) entry which is preliminary data.</text>
</comment>
<reference evidence="3" key="1">
    <citation type="journal article" date="2019" name="Int. J. Syst. Evol. Microbiol.">
        <title>The Global Catalogue of Microorganisms (GCM) 10K type strain sequencing project: providing services to taxonomists for standard genome sequencing and annotation.</title>
        <authorList>
            <consortium name="The Broad Institute Genomics Platform"/>
            <consortium name="The Broad Institute Genome Sequencing Center for Infectious Disease"/>
            <person name="Wu L."/>
            <person name="Ma J."/>
        </authorList>
    </citation>
    <scope>NUCLEOTIDE SEQUENCE [LARGE SCALE GENOMIC DNA]</scope>
    <source>
        <strain evidence="3">CGMCC 1.12966</strain>
    </source>
</reference>
<proteinExistence type="predicted"/>
<keyword evidence="1" id="KW-0472">Membrane</keyword>
<protein>
    <recommendedName>
        <fullName evidence="4">Redox-active disulfide protein 2</fullName>
    </recommendedName>
</protein>
<evidence type="ECO:0000313" key="3">
    <source>
        <dbReference type="Proteomes" id="UP000620550"/>
    </source>
</evidence>
<organism evidence="2 3">
    <name type="scientific">Sphingobacterium griseoflavum</name>
    <dbReference type="NCBI Taxonomy" id="1474952"/>
    <lineage>
        <taxon>Bacteria</taxon>
        <taxon>Pseudomonadati</taxon>
        <taxon>Bacteroidota</taxon>
        <taxon>Sphingobacteriia</taxon>
        <taxon>Sphingobacteriales</taxon>
        <taxon>Sphingobacteriaceae</taxon>
        <taxon>Sphingobacterium</taxon>
    </lineage>
</organism>